<accession>A0A1M6L256</accession>
<evidence type="ECO:0008006" key="3">
    <source>
        <dbReference type="Google" id="ProtNLM"/>
    </source>
</evidence>
<dbReference type="EMBL" id="FQYQ01000036">
    <property type="protein sequence ID" value="SHJ65243.1"/>
    <property type="molecule type" value="Genomic_DNA"/>
</dbReference>
<keyword evidence="2" id="KW-1185">Reference proteome</keyword>
<reference evidence="1 2" key="1">
    <citation type="submission" date="2016-11" db="EMBL/GenBank/DDBJ databases">
        <authorList>
            <person name="Jaros S."/>
            <person name="Januszkiewicz K."/>
            <person name="Wedrychowicz H."/>
        </authorList>
    </citation>
    <scope>NUCLEOTIDE SEQUENCE [LARGE SCALE GENOMIC DNA]</scope>
    <source>
        <strain evidence="1 2">DSM 14809</strain>
    </source>
</reference>
<dbReference type="Pfam" id="PF14199">
    <property type="entry name" value="DUF4317"/>
    <property type="match status" value="2"/>
</dbReference>
<dbReference type="AlphaFoldDB" id="A0A1M6L256"/>
<dbReference type="InterPro" id="IPR025466">
    <property type="entry name" value="DUF4317"/>
</dbReference>
<name>A0A1M6L256_PSEXY</name>
<organism evidence="1 2">
    <name type="scientific">Pseudobutyrivibrio xylanivorans DSM 14809</name>
    <dbReference type="NCBI Taxonomy" id="1123012"/>
    <lineage>
        <taxon>Bacteria</taxon>
        <taxon>Bacillati</taxon>
        <taxon>Bacillota</taxon>
        <taxon>Clostridia</taxon>
        <taxon>Lachnospirales</taxon>
        <taxon>Lachnospiraceae</taxon>
        <taxon>Pseudobutyrivibrio</taxon>
    </lineage>
</organism>
<sequence>MGQINRDDMLELTRRFTSARSNLVRIAGAYIDEEGYIDGTFNTSFLSLKGAEKNRCLDIAKAIPFAKPNEELIQYKIPGLGPGSIWQMIYAIRECELKNDALMLNLYELIAEKYPKGRPYAIYVYYGAYDVPIKGSDKSYQDESEEVYKYLIMVISPVDEEQVPHSPEAGFLYPAFINRSTDINHVNFYSQDYEEARELMTFLDLEG</sequence>
<evidence type="ECO:0000313" key="2">
    <source>
        <dbReference type="Proteomes" id="UP000184185"/>
    </source>
</evidence>
<dbReference type="OrthoDB" id="1642058at2"/>
<protein>
    <recommendedName>
        <fullName evidence="3">DUF4317 family protein</fullName>
    </recommendedName>
</protein>
<dbReference type="Proteomes" id="UP000184185">
    <property type="component" value="Unassembled WGS sequence"/>
</dbReference>
<gene>
    <name evidence="1" type="ORF">SAMN02745725_03002</name>
</gene>
<dbReference type="STRING" id="185007.SAMN02910350_02761"/>
<dbReference type="RefSeq" id="WP_072919500.1">
    <property type="nucleotide sequence ID" value="NZ_FQYQ01000036.1"/>
</dbReference>
<evidence type="ECO:0000313" key="1">
    <source>
        <dbReference type="EMBL" id="SHJ65243.1"/>
    </source>
</evidence>
<proteinExistence type="predicted"/>